<name>A0AAD6D7E2_9EURO</name>
<dbReference type="Proteomes" id="UP001220324">
    <property type="component" value="Unassembled WGS sequence"/>
</dbReference>
<dbReference type="AlphaFoldDB" id="A0AAD6D7E2"/>
<protein>
    <submittedName>
        <fullName evidence="1">Uncharacterized protein</fullName>
    </submittedName>
</protein>
<sequence length="122" mass="14015">MDQKKGRAAGISRFLKEEVVSRHADLLLFTCCLTSGLVDSTIYNGLNLLLYYQYEESNSSSLRYFRLYANRKHHLPRTRYIQPEYTPIWLGSLTDIHRMFCPGCFFSLLGSISGSEHTGEDP</sequence>
<organism evidence="1 2">
    <name type="scientific">Penicillium frequentans</name>
    <dbReference type="NCBI Taxonomy" id="3151616"/>
    <lineage>
        <taxon>Eukaryota</taxon>
        <taxon>Fungi</taxon>
        <taxon>Dikarya</taxon>
        <taxon>Ascomycota</taxon>
        <taxon>Pezizomycotina</taxon>
        <taxon>Eurotiomycetes</taxon>
        <taxon>Eurotiomycetidae</taxon>
        <taxon>Eurotiales</taxon>
        <taxon>Aspergillaceae</taxon>
        <taxon>Penicillium</taxon>
    </lineage>
</organism>
<keyword evidence="2" id="KW-1185">Reference proteome</keyword>
<proteinExistence type="predicted"/>
<reference evidence="1 2" key="1">
    <citation type="journal article" date="2023" name="IMA Fungus">
        <title>Comparative genomic study of the Penicillium genus elucidates a diverse pangenome and 15 lateral gene transfer events.</title>
        <authorList>
            <person name="Petersen C."/>
            <person name="Sorensen T."/>
            <person name="Nielsen M.R."/>
            <person name="Sondergaard T.E."/>
            <person name="Sorensen J.L."/>
            <person name="Fitzpatrick D.A."/>
            <person name="Frisvad J.C."/>
            <person name="Nielsen K.L."/>
        </authorList>
    </citation>
    <scope>NUCLEOTIDE SEQUENCE [LARGE SCALE GENOMIC DNA]</scope>
    <source>
        <strain evidence="1 2">IBT 35679</strain>
    </source>
</reference>
<gene>
    <name evidence="1" type="ORF">N7494_000668</name>
</gene>
<accession>A0AAD6D7E2</accession>
<comment type="caution">
    <text evidence="1">The sequence shown here is derived from an EMBL/GenBank/DDBJ whole genome shotgun (WGS) entry which is preliminary data.</text>
</comment>
<evidence type="ECO:0000313" key="1">
    <source>
        <dbReference type="EMBL" id="KAJ5556753.1"/>
    </source>
</evidence>
<evidence type="ECO:0000313" key="2">
    <source>
        <dbReference type="Proteomes" id="UP001220324"/>
    </source>
</evidence>
<dbReference type="EMBL" id="JAQIZZ010000001">
    <property type="protein sequence ID" value="KAJ5556753.1"/>
    <property type="molecule type" value="Genomic_DNA"/>
</dbReference>